<feature type="signal peptide" evidence="1">
    <location>
        <begin position="1"/>
        <end position="34"/>
    </location>
</feature>
<name>A0AAV7EH25_ARIFI</name>
<reference evidence="2 3" key="1">
    <citation type="submission" date="2021-07" db="EMBL/GenBank/DDBJ databases">
        <title>The Aristolochia fimbriata genome: insights into angiosperm evolution, floral development and chemical biosynthesis.</title>
        <authorList>
            <person name="Jiao Y."/>
        </authorList>
    </citation>
    <scope>NUCLEOTIDE SEQUENCE [LARGE SCALE GENOMIC DNA]</scope>
    <source>
        <strain evidence="2">IBCAS-2021</strain>
        <tissue evidence="2">Leaf</tissue>
    </source>
</reference>
<evidence type="ECO:0000313" key="3">
    <source>
        <dbReference type="Proteomes" id="UP000825729"/>
    </source>
</evidence>
<protein>
    <submittedName>
        <fullName evidence="2">Uncharacterized protein</fullName>
    </submittedName>
</protein>
<keyword evidence="3" id="KW-1185">Reference proteome</keyword>
<gene>
    <name evidence="2" type="ORF">H6P81_013130</name>
</gene>
<evidence type="ECO:0000256" key="1">
    <source>
        <dbReference type="SAM" id="SignalP"/>
    </source>
</evidence>
<keyword evidence="1" id="KW-0732">Signal</keyword>
<sequence length="76" mass="8173">MAFSGVLFVKRFIMALLLIVLVTFSVSVVEKVSADDVKCIAECDGANHECTASCIEKGFFQGECVAAGFKVLCCCR</sequence>
<organism evidence="2 3">
    <name type="scientific">Aristolochia fimbriata</name>
    <name type="common">White veined hardy Dutchman's pipe vine</name>
    <dbReference type="NCBI Taxonomy" id="158543"/>
    <lineage>
        <taxon>Eukaryota</taxon>
        <taxon>Viridiplantae</taxon>
        <taxon>Streptophyta</taxon>
        <taxon>Embryophyta</taxon>
        <taxon>Tracheophyta</taxon>
        <taxon>Spermatophyta</taxon>
        <taxon>Magnoliopsida</taxon>
        <taxon>Magnoliidae</taxon>
        <taxon>Piperales</taxon>
        <taxon>Aristolochiaceae</taxon>
        <taxon>Aristolochia</taxon>
    </lineage>
</organism>
<comment type="caution">
    <text evidence="2">The sequence shown here is derived from an EMBL/GenBank/DDBJ whole genome shotgun (WGS) entry which is preliminary data.</text>
</comment>
<dbReference type="Proteomes" id="UP000825729">
    <property type="component" value="Unassembled WGS sequence"/>
</dbReference>
<proteinExistence type="predicted"/>
<accession>A0AAV7EH25</accession>
<dbReference type="EMBL" id="JAINDJ010000005">
    <property type="protein sequence ID" value="KAG9447002.1"/>
    <property type="molecule type" value="Genomic_DNA"/>
</dbReference>
<dbReference type="AlphaFoldDB" id="A0AAV7EH25"/>
<evidence type="ECO:0000313" key="2">
    <source>
        <dbReference type="EMBL" id="KAG9447002.1"/>
    </source>
</evidence>
<feature type="chain" id="PRO_5043697941" evidence="1">
    <location>
        <begin position="35"/>
        <end position="76"/>
    </location>
</feature>